<comment type="subcellular location">
    <subcellularLocation>
        <location evidence="1">Cell outer membrane</location>
        <topology evidence="1">Multi-pass membrane protein</topology>
    </subcellularLocation>
</comment>
<keyword evidence="3" id="KW-1134">Transmembrane beta strand</keyword>
<dbReference type="InterPro" id="IPR036942">
    <property type="entry name" value="Beta-barrel_TonB_sf"/>
</dbReference>
<keyword evidence="6" id="KW-0472">Membrane</keyword>
<dbReference type="InterPro" id="IPR012910">
    <property type="entry name" value="Plug_dom"/>
</dbReference>
<evidence type="ECO:0000256" key="2">
    <source>
        <dbReference type="ARBA" id="ARBA00022448"/>
    </source>
</evidence>
<dbReference type="GO" id="GO:0009279">
    <property type="term" value="C:cell outer membrane"/>
    <property type="evidence" value="ECO:0007669"/>
    <property type="project" value="UniProtKB-SubCell"/>
</dbReference>
<feature type="domain" description="TonB-dependent receptor plug" evidence="8">
    <location>
        <begin position="118"/>
        <end position="217"/>
    </location>
</feature>
<evidence type="ECO:0000313" key="10">
    <source>
        <dbReference type="Proteomes" id="UP000753961"/>
    </source>
</evidence>
<dbReference type="InterPro" id="IPR037066">
    <property type="entry name" value="Plug_dom_sf"/>
</dbReference>
<evidence type="ECO:0000256" key="7">
    <source>
        <dbReference type="ARBA" id="ARBA00023237"/>
    </source>
</evidence>
<dbReference type="GO" id="GO:0015344">
    <property type="term" value="F:siderophore uptake transmembrane transporter activity"/>
    <property type="evidence" value="ECO:0007669"/>
    <property type="project" value="TreeGrafter"/>
</dbReference>
<evidence type="ECO:0000256" key="4">
    <source>
        <dbReference type="ARBA" id="ARBA00022692"/>
    </source>
</evidence>
<keyword evidence="7" id="KW-0998">Cell outer membrane</keyword>
<evidence type="ECO:0000256" key="3">
    <source>
        <dbReference type="ARBA" id="ARBA00022452"/>
    </source>
</evidence>
<evidence type="ECO:0000256" key="1">
    <source>
        <dbReference type="ARBA" id="ARBA00004571"/>
    </source>
</evidence>
<evidence type="ECO:0000313" key="9">
    <source>
        <dbReference type="EMBL" id="MBY5957421.1"/>
    </source>
</evidence>
<dbReference type="AlphaFoldDB" id="A0A953HVQ4"/>
<organism evidence="9 10">
    <name type="scientific">Membranihabitans marinus</name>
    <dbReference type="NCBI Taxonomy" id="1227546"/>
    <lineage>
        <taxon>Bacteria</taxon>
        <taxon>Pseudomonadati</taxon>
        <taxon>Bacteroidota</taxon>
        <taxon>Saprospiria</taxon>
        <taxon>Saprospirales</taxon>
        <taxon>Saprospiraceae</taxon>
        <taxon>Membranihabitans</taxon>
    </lineage>
</organism>
<dbReference type="PANTHER" id="PTHR30069:SF29">
    <property type="entry name" value="HEMOGLOBIN AND HEMOGLOBIN-HAPTOGLOBIN-BINDING PROTEIN 1-RELATED"/>
    <property type="match status" value="1"/>
</dbReference>
<dbReference type="Gene3D" id="2.170.130.10">
    <property type="entry name" value="TonB-dependent receptor, plug domain"/>
    <property type="match status" value="1"/>
</dbReference>
<name>A0A953HVQ4_9BACT</name>
<dbReference type="Pfam" id="PF13715">
    <property type="entry name" value="CarbopepD_reg_2"/>
    <property type="match status" value="1"/>
</dbReference>
<dbReference type="InterPro" id="IPR039426">
    <property type="entry name" value="TonB-dep_rcpt-like"/>
</dbReference>
<dbReference type="Pfam" id="PF07715">
    <property type="entry name" value="Plug"/>
    <property type="match status" value="1"/>
</dbReference>
<dbReference type="Proteomes" id="UP000753961">
    <property type="component" value="Unassembled WGS sequence"/>
</dbReference>
<dbReference type="SUPFAM" id="SSF56935">
    <property type="entry name" value="Porins"/>
    <property type="match status" value="1"/>
</dbReference>
<comment type="caution">
    <text evidence="9">The sequence shown here is derived from an EMBL/GenBank/DDBJ whole genome shotgun (WGS) entry which is preliminary data.</text>
</comment>
<dbReference type="Gene3D" id="2.40.170.20">
    <property type="entry name" value="TonB-dependent receptor, beta-barrel domain"/>
    <property type="match status" value="1"/>
</dbReference>
<reference evidence="9" key="1">
    <citation type="submission" date="2021-06" db="EMBL/GenBank/DDBJ databases">
        <title>44 bacteria genomes isolated from Dapeng, Shenzhen.</title>
        <authorList>
            <person name="Zheng W."/>
            <person name="Yu S."/>
            <person name="Huang Y."/>
        </authorList>
    </citation>
    <scope>NUCLEOTIDE SEQUENCE</scope>
    <source>
        <strain evidence="9">DP5N28-2</strain>
    </source>
</reference>
<keyword evidence="9" id="KW-0675">Receptor</keyword>
<dbReference type="PANTHER" id="PTHR30069">
    <property type="entry name" value="TONB-DEPENDENT OUTER MEMBRANE RECEPTOR"/>
    <property type="match status" value="1"/>
</dbReference>
<keyword evidence="2" id="KW-0813">Transport</keyword>
<keyword evidence="10" id="KW-1185">Reference proteome</keyword>
<dbReference type="EMBL" id="JAHVHU010000005">
    <property type="protein sequence ID" value="MBY5957421.1"/>
    <property type="molecule type" value="Genomic_DNA"/>
</dbReference>
<accession>A0A953HVQ4</accession>
<evidence type="ECO:0000256" key="5">
    <source>
        <dbReference type="ARBA" id="ARBA00022729"/>
    </source>
</evidence>
<dbReference type="InterPro" id="IPR008969">
    <property type="entry name" value="CarboxyPept-like_regulatory"/>
</dbReference>
<dbReference type="GO" id="GO:0044718">
    <property type="term" value="P:siderophore transmembrane transport"/>
    <property type="evidence" value="ECO:0007669"/>
    <property type="project" value="TreeGrafter"/>
</dbReference>
<sequence>MEKRYLIIVLLLMSLGVHGQPVILDGTVTESGSGTTLIGANVRDMGSDKGTMTDGDGSFSLQVSGEEGLLVISYVGYQVDTVFWSSSQDTMFHIELVSSVYLGEVTIQSGRAGRIEDESQASMHRISMEQIEKLPGLLGETDVLKSLQLMPGVQSGTEGTSGIFVRGGSIDQNLILVDGVAMYNPSHVLGLFSSFNSDAIQSVRMTKGGFPARYGGRLSSVVEVDMRAGDTNDFHGSGQIGLISSKLLLEGPIVRGKSSFLFSVRRSYTDLIARPVIRMTRSEDKEQVLPTAYFHDASIKLTHRFSDTDLLTVTGYMGADNYGVKRSDDTETTDAFVTWGNYLGTLNWKHRINPKLFTNASVTYSRYRLDNDVAYSFFKNGKEDYFNSIYYSGISDIGLNYSFDFMPNRHHSLKMGMKWTHHIYSPGALTYGYELDGENIREDYQQGEMTSQERAFFLEDDLEYGNFKINAGFHFSQFYTDEKLYYSFQPRLSIRYLLPGRWAVKASYAQMQQYINLLTSESLSLPSDLWIPSTDRIEPQTSWQWVVGVAKTLWKDYEFTLEGYYKEMNNVLSYQPGVSFILDVASSHDWQSSIAQGRGWAYGAEFLFKKKYGRTSGWVGYTLSWNYRQFDEINQGEKFPFTYDRRHDLSLVLSHELSDRWSVSGVWIYGTGNAYSVPDRYFPAPEGLPTEMGGYAVYSQKNNYRMSDYHRLDVSFTRTGQKKWGSTTWEFGAYNTYFRKNPFYVSQDQNGTVKEVSILPIIPYISWGFKF</sequence>
<dbReference type="RefSeq" id="WP_222578943.1">
    <property type="nucleotide sequence ID" value="NZ_JAHVHU010000005.1"/>
</dbReference>
<protein>
    <submittedName>
        <fullName evidence="9">TonB-dependent receptor</fullName>
    </submittedName>
</protein>
<evidence type="ECO:0000259" key="8">
    <source>
        <dbReference type="Pfam" id="PF07715"/>
    </source>
</evidence>
<keyword evidence="5" id="KW-0732">Signal</keyword>
<evidence type="ECO:0000256" key="6">
    <source>
        <dbReference type="ARBA" id="ARBA00023136"/>
    </source>
</evidence>
<dbReference type="SUPFAM" id="SSF49464">
    <property type="entry name" value="Carboxypeptidase regulatory domain-like"/>
    <property type="match status" value="1"/>
</dbReference>
<proteinExistence type="predicted"/>
<gene>
    <name evidence="9" type="ORF">KUV50_04685</name>
</gene>
<keyword evidence="4" id="KW-0812">Transmembrane</keyword>